<protein>
    <submittedName>
        <fullName evidence="2">Protein kinase domain-containing protein</fullName>
    </submittedName>
</protein>
<comment type="caution">
    <text evidence="2">The sequence shown here is derived from an EMBL/GenBank/DDBJ whole genome shotgun (WGS) entry which is preliminary data.</text>
</comment>
<keyword evidence="2" id="KW-0808">Transferase</keyword>
<dbReference type="SMART" id="SM00220">
    <property type="entry name" value="S_TKc"/>
    <property type="match status" value="1"/>
</dbReference>
<name>A0ABR4P2U3_9HELO</name>
<dbReference type="PANTHER" id="PTHR24359:SF1">
    <property type="entry name" value="INHIBITOR OF NUCLEAR FACTOR KAPPA-B KINASE EPSILON SUBUNIT HOMOLOG 1-RELATED"/>
    <property type="match status" value="1"/>
</dbReference>
<dbReference type="PANTHER" id="PTHR24359">
    <property type="entry name" value="SERINE/THREONINE-PROTEIN KINASE SBK1"/>
    <property type="match status" value="1"/>
</dbReference>
<dbReference type="Gene3D" id="1.10.510.10">
    <property type="entry name" value="Transferase(Phosphotransferase) domain 1"/>
    <property type="match status" value="1"/>
</dbReference>
<feature type="domain" description="Protein kinase" evidence="1">
    <location>
        <begin position="19"/>
        <end position="272"/>
    </location>
</feature>
<accession>A0ABR4P2U3</accession>
<organism evidence="2 3">
    <name type="scientific">Phlyctema vagabunda</name>
    <dbReference type="NCBI Taxonomy" id="108571"/>
    <lineage>
        <taxon>Eukaryota</taxon>
        <taxon>Fungi</taxon>
        <taxon>Dikarya</taxon>
        <taxon>Ascomycota</taxon>
        <taxon>Pezizomycotina</taxon>
        <taxon>Leotiomycetes</taxon>
        <taxon>Helotiales</taxon>
        <taxon>Dermateaceae</taxon>
        <taxon>Phlyctema</taxon>
    </lineage>
</organism>
<dbReference type="Pfam" id="PF00069">
    <property type="entry name" value="Pkinase"/>
    <property type="match status" value="1"/>
</dbReference>
<gene>
    <name evidence="2" type="ORF">PVAG01_10625</name>
</gene>
<dbReference type="SUPFAM" id="SSF56112">
    <property type="entry name" value="Protein kinase-like (PK-like)"/>
    <property type="match status" value="1"/>
</dbReference>
<evidence type="ECO:0000259" key="1">
    <source>
        <dbReference type="PROSITE" id="PS50011"/>
    </source>
</evidence>
<keyword evidence="3" id="KW-1185">Reference proteome</keyword>
<dbReference type="PROSITE" id="PS50011">
    <property type="entry name" value="PROTEIN_KINASE_DOM"/>
    <property type="match status" value="1"/>
</dbReference>
<dbReference type="InterPro" id="IPR000719">
    <property type="entry name" value="Prot_kinase_dom"/>
</dbReference>
<proteinExistence type="predicted"/>
<evidence type="ECO:0000313" key="2">
    <source>
        <dbReference type="EMBL" id="KAL3417615.1"/>
    </source>
</evidence>
<dbReference type="CDD" id="cd00180">
    <property type="entry name" value="PKc"/>
    <property type="match status" value="1"/>
</dbReference>
<dbReference type="GO" id="GO:0016301">
    <property type="term" value="F:kinase activity"/>
    <property type="evidence" value="ECO:0007669"/>
    <property type="project" value="UniProtKB-KW"/>
</dbReference>
<dbReference type="Proteomes" id="UP001629113">
    <property type="component" value="Unassembled WGS sequence"/>
</dbReference>
<sequence>MNAKLLVQNPKLGGTFAFDPAKDLLGSGTIGEVFRVTPIRQDEEDFTEDNIAPARATSHSNRPLLYALKRFYNKDGRDDFHNERTILDALSVEPNAHILLCLQAWTTQGSSYLLFPLADGDLSHLLRSPGPRKLTQFALNFREYGTPDLASANRKTDVIEIVKQFKGLCGALKYIHDYTPRDTNARLRRIGFHHDLKPENILVFDNGPGSTWKICDFGSGTVKFVSADSESEIYNRKESTGDPVYSAPEYVIEGKVWRAKDIWSLGCIFLEV</sequence>
<dbReference type="EMBL" id="JBFCZG010000010">
    <property type="protein sequence ID" value="KAL3417615.1"/>
    <property type="molecule type" value="Genomic_DNA"/>
</dbReference>
<reference evidence="2 3" key="1">
    <citation type="submission" date="2024-06" db="EMBL/GenBank/DDBJ databases">
        <title>Complete genome of Phlyctema vagabunda strain 19-DSS-EL-015.</title>
        <authorList>
            <person name="Fiorenzani C."/>
        </authorList>
    </citation>
    <scope>NUCLEOTIDE SEQUENCE [LARGE SCALE GENOMIC DNA]</scope>
    <source>
        <strain evidence="2 3">19-DSS-EL-015</strain>
    </source>
</reference>
<keyword evidence="2" id="KW-0418">Kinase</keyword>
<dbReference type="InterPro" id="IPR011009">
    <property type="entry name" value="Kinase-like_dom_sf"/>
</dbReference>
<evidence type="ECO:0000313" key="3">
    <source>
        <dbReference type="Proteomes" id="UP001629113"/>
    </source>
</evidence>